<dbReference type="AlphaFoldDB" id="A0A1D6FPS4"/>
<accession>A0A1D6FPS4</accession>
<reference evidence="1" key="1">
    <citation type="submission" date="2015-12" db="EMBL/GenBank/DDBJ databases">
        <title>Update maize B73 reference genome by single molecule sequencing technologies.</title>
        <authorList>
            <consortium name="Maize Genome Sequencing Project"/>
            <person name="Ware D."/>
        </authorList>
    </citation>
    <scope>NUCLEOTIDE SEQUENCE</scope>
    <source>
        <tissue evidence="1">Seedling</tissue>
    </source>
</reference>
<organism evidence="1">
    <name type="scientific">Zea mays</name>
    <name type="common">Maize</name>
    <dbReference type="NCBI Taxonomy" id="4577"/>
    <lineage>
        <taxon>Eukaryota</taxon>
        <taxon>Viridiplantae</taxon>
        <taxon>Streptophyta</taxon>
        <taxon>Embryophyta</taxon>
        <taxon>Tracheophyta</taxon>
        <taxon>Spermatophyta</taxon>
        <taxon>Magnoliopsida</taxon>
        <taxon>Liliopsida</taxon>
        <taxon>Poales</taxon>
        <taxon>Poaceae</taxon>
        <taxon>PACMAD clade</taxon>
        <taxon>Panicoideae</taxon>
        <taxon>Andropogonodae</taxon>
        <taxon>Andropogoneae</taxon>
        <taxon>Tripsacinae</taxon>
        <taxon>Zea</taxon>
    </lineage>
</organism>
<dbReference type="EMBL" id="CM000784">
    <property type="protein sequence ID" value="AQK93626.1"/>
    <property type="molecule type" value="Genomic_DNA"/>
</dbReference>
<evidence type="ECO:0000313" key="1">
    <source>
        <dbReference type="EMBL" id="AQK93626.1"/>
    </source>
</evidence>
<protein>
    <submittedName>
        <fullName evidence="1">Pentatricopeptide repeat-containing protein</fullName>
    </submittedName>
</protein>
<gene>
    <name evidence="1" type="ORF">ZEAMMB73_Zm00001d010207</name>
</gene>
<proteinExistence type="predicted"/>
<sequence>MCVQTLAYALPLGTLTACFTVFFTILYFSMLSIVHTHVMVQTSIAFFLLLNSSETTFLCRLPSSSTCCLPHFPSKYPL</sequence>
<name>A0A1D6FPS4_MAIZE</name>